<dbReference type="EMBL" id="CP001392">
    <property type="protein sequence ID" value="ACM34672.1"/>
    <property type="molecule type" value="Genomic_DNA"/>
</dbReference>
<dbReference type="InterPro" id="IPR001678">
    <property type="entry name" value="MeTrfase_RsmB-F_NOP2_dom"/>
</dbReference>
<dbReference type="Gene3D" id="1.10.940.10">
    <property type="entry name" value="NusB-like"/>
    <property type="match status" value="1"/>
</dbReference>
<protein>
    <submittedName>
        <fullName evidence="8">Sun protein</fullName>
    </submittedName>
</protein>
<dbReference type="RefSeq" id="WP_015914489.1">
    <property type="nucleotide sequence ID" value="NC_011992.1"/>
</dbReference>
<feature type="active site" description="Nucleophile" evidence="6">
    <location>
        <position position="395"/>
    </location>
</feature>
<dbReference type="Gene3D" id="1.10.287.730">
    <property type="entry name" value="Helix hairpin bin"/>
    <property type="match status" value="1"/>
</dbReference>
<dbReference type="Proteomes" id="UP000000450">
    <property type="component" value="Chromosome"/>
</dbReference>
<dbReference type="InterPro" id="IPR029063">
    <property type="entry name" value="SAM-dependent_MTases_sf"/>
</dbReference>
<evidence type="ECO:0000313" key="8">
    <source>
        <dbReference type="EMBL" id="ACM34672.1"/>
    </source>
</evidence>
<dbReference type="GO" id="GO:0008173">
    <property type="term" value="F:RNA methyltransferase activity"/>
    <property type="evidence" value="ECO:0007669"/>
    <property type="project" value="InterPro"/>
</dbReference>
<dbReference type="NCBIfam" id="NF008149">
    <property type="entry name" value="PRK10901.1"/>
    <property type="match status" value="1"/>
</dbReference>
<evidence type="ECO:0000256" key="3">
    <source>
        <dbReference type="ARBA" id="ARBA00022679"/>
    </source>
</evidence>
<dbReference type="PRINTS" id="PR02008">
    <property type="entry name" value="RCMTFAMILY"/>
</dbReference>
<dbReference type="InterPro" id="IPR054728">
    <property type="entry name" value="RsmB-like_ferredoxin"/>
</dbReference>
<keyword evidence="2 6" id="KW-0489">Methyltransferase</keyword>
<feature type="binding site" evidence="6">
    <location>
        <begin position="266"/>
        <end position="272"/>
    </location>
    <ligand>
        <name>S-adenosyl-L-methionine</name>
        <dbReference type="ChEBI" id="CHEBI:59789"/>
    </ligand>
</feature>
<dbReference type="SUPFAM" id="SSF53335">
    <property type="entry name" value="S-adenosyl-L-methionine-dependent methyltransferases"/>
    <property type="match status" value="1"/>
</dbReference>
<dbReference type="PANTHER" id="PTHR22807">
    <property type="entry name" value="NOP2 YEAST -RELATED NOL1/NOP2/FMU SUN DOMAIN-CONTAINING"/>
    <property type="match status" value="1"/>
</dbReference>
<evidence type="ECO:0000256" key="1">
    <source>
        <dbReference type="ARBA" id="ARBA00007494"/>
    </source>
</evidence>
<dbReference type="GO" id="GO:0001510">
    <property type="term" value="P:RNA methylation"/>
    <property type="evidence" value="ECO:0007669"/>
    <property type="project" value="InterPro"/>
</dbReference>
<dbReference type="Pfam" id="PF01189">
    <property type="entry name" value="Methyltr_RsmB-F"/>
    <property type="match status" value="1"/>
</dbReference>
<evidence type="ECO:0000256" key="5">
    <source>
        <dbReference type="ARBA" id="ARBA00022884"/>
    </source>
</evidence>
<feature type="binding site" evidence="6">
    <location>
        <position position="319"/>
    </location>
    <ligand>
        <name>S-adenosyl-L-methionine</name>
        <dbReference type="ChEBI" id="CHEBI:59789"/>
    </ligand>
</feature>
<name>A0A9J9QCK6_ACIET</name>
<accession>A0A9J9QCK6</accession>
<gene>
    <name evidence="8" type="ordered locus">Dtpsy_3243</name>
</gene>
<dbReference type="CDD" id="cd02440">
    <property type="entry name" value="AdoMet_MTases"/>
    <property type="match status" value="1"/>
</dbReference>
<feature type="binding site" evidence="6">
    <location>
        <position position="293"/>
    </location>
    <ligand>
        <name>S-adenosyl-L-methionine</name>
        <dbReference type="ChEBI" id="CHEBI:59789"/>
    </ligand>
</feature>
<dbReference type="KEGG" id="dia:Dtpsy_3243"/>
<evidence type="ECO:0000313" key="9">
    <source>
        <dbReference type="Proteomes" id="UP000000450"/>
    </source>
</evidence>
<dbReference type="AlphaFoldDB" id="A0A9J9QCK6"/>
<keyword evidence="9" id="KW-1185">Reference proteome</keyword>
<dbReference type="Gene3D" id="3.40.50.150">
    <property type="entry name" value="Vaccinia Virus protein VP39"/>
    <property type="match status" value="1"/>
</dbReference>
<dbReference type="GO" id="GO:0003723">
    <property type="term" value="F:RNA binding"/>
    <property type="evidence" value="ECO:0007669"/>
    <property type="project" value="UniProtKB-UniRule"/>
</dbReference>
<evidence type="ECO:0000256" key="2">
    <source>
        <dbReference type="ARBA" id="ARBA00022603"/>
    </source>
</evidence>
<dbReference type="GO" id="GO:0006355">
    <property type="term" value="P:regulation of DNA-templated transcription"/>
    <property type="evidence" value="ECO:0007669"/>
    <property type="project" value="InterPro"/>
</dbReference>
<dbReference type="SUPFAM" id="SSF48013">
    <property type="entry name" value="NusB-like"/>
    <property type="match status" value="1"/>
</dbReference>
<dbReference type="InterPro" id="IPR049560">
    <property type="entry name" value="MeTrfase_RsmB-F_NOP2_cat"/>
</dbReference>
<evidence type="ECO:0000259" key="7">
    <source>
        <dbReference type="PROSITE" id="PS51686"/>
    </source>
</evidence>
<dbReference type="InterPro" id="IPR018314">
    <property type="entry name" value="RsmB/NOL1/NOP2-like_CS"/>
</dbReference>
<keyword evidence="5 6" id="KW-0694">RNA-binding</keyword>
<keyword evidence="4 6" id="KW-0949">S-adenosyl-L-methionine</keyword>
<proteinExistence type="inferred from homology"/>
<evidence type="ECO:0000256" key="6">
    <source>
        <dbReference type="PROSITE-ProRule" id="PRU01023"/>
    </source>
</evidence>
<dbReference type="PROSITE" id="PS51686">
    <property type="entry name" value="SAM_MT_RSMB_NOP"/>
    <property type="match status" value="1"/>
</dbReference>
<dbReference type="Gene3D" id="3.30.70.1170">
    <property type="entry name" value="Sun protein, domain 3"/>
    <property type="match status" value="1"/>
</dbReference>
<reference evidence="8 9" key="1">
    <citation type="journal article" date="2010" name="J. Bacteriol.">
        <title>Completed genome sequence of the anaerobic iron-oxidizing bacterium Acidovorax ebreus strain TPSY.</title>
        <authorList>
            <person name="Byrne-Bailey K.G."/>
            <person name="Weber K.A."/>
            <person name="Chair A.H."/>
            <person name="Bose S."/>
            <person name="Knox T."/>
            <person name="Spanbauer T.L."/>
            <person name="Chertkov O."/>
            <person name="Coates J.D."/>
        </authorList>
    </citation>
    <scope>NUCLEOTIDE SEQUENCE [LARGE SCALE GENOMIC DNA]</scope>
    <source>
        <strain evidence="8 9">TPSY</strain>
    </source>
</reference>
<feature type="domain" description="SAM-dependent MTase RsmB/NOP-type" evidence="7">
    <location>
        <begin position="174"/>
        <end position="455"/>
    </location>
</feature>
<dbReference type="PANTHER" id="PTHR22807:SF61">
    <property type="entry name" value="NOL1_NOP2_SUN FAMILY PROTEIN _ ANTITERMINATION NUSB DOMAIN-CONTAINING PROTEIN"/>
    <property type="match status" value="1"/>
</dbReference>
<dbReference type="InterPro" id="IPR023267">
    <property type="entry name" value="RCMT"/>
</dbReference>
<sequence>MNKPTSLPTQGAPAVALSQLLDATALALQAVRAGQSGTVALETTAAALRPGVQALLFQVLRHLGRAQALRRQLAPRNPPPRVDALLCTALALAWDPQTAPYAPFTLVNQAVEAAKRHPATRAQASFVNACLRRFLRERDTLVAATQGDEVAVWNHPTWWIQRLRRDHPDQWQQILQANNAPAPMVLRISKSKSTPALYQQALEAINIEAMAVGPEGLALARPVPVQQLPGFAEGVVSVQDAAAQMAAPLLLNGLDAAQPLRLLDACAAPGGKTAHLLEWAAALRAPWRVTALEVDAARAERIHDNLHRLGLSAQVLVADAAVPADWWQQASGGEPFDAILLDAPCTASGIVRRHPDVRWLRRESDVAQLAAQQSRLLAALWPLLRPGGRLLYCTCSVFRAEGDVQIAAFLAHNTDARLLPSPGHLFPGSPDKRDGLRDNGPGEHDGFFYALLHKAPA</sequence>
<dbReference type="InterPro" id="IPR006027">
    <property type="entry name" value="NusB_RsmB_TIM44"/>
</dbReference>
<dbReference type="InterPro" id="IPR035926">
    <property type="entry name" value="NusB-like_sf"/>
</dbReference>
<dbReference type="Pfam" id="PF01029">
    <property type="entry name" value="NusB"/>
    <property type="match status" value="1"/>
</dbReference>
<dbReference type="Pfam" id="PF22458">
    <property type="entry name" value="RsmF-B_ferredox"/>
    <property type="match status" value="1"/>
</dbReference>
<evidence type="ECO:0000256" key="4">
    <source>
        <dbReference type="ARBA" id="ARBA00022691"/>
    </source>
</evidence>
<dbReference type="PROSITE" id="PS01153">
    <property type="entry name" value="NOL1_NOP2_SUN"/>
    <property type="match status" value="1"/>
</dbReference>
<keyword evidence="3 6" id="KW-0808">Transferase</keyword>
<feature type="binding site" evidence="6">
    <location>
        <position position="342"/>
    </location>
    <ligand>
        <name>S-adenosyl-L-methionine</name>
        <dbReference type="ChEBI" id="CHEBI:59789"/>
    </ligand>
</feature>
<comment type="similarity">
    <text evidence="1 6">Belongs to the class I-like SAM-binding methyltransferase superfamily. RsmB/NOP family.</text>
</comment>
<organism evidence="8 9">
    <name type="scientific">Acidovorax ebreus (strain TPSY)</name>
    <name type="common">Diaphorobacter sp. (strain TPSY)</name>
    <dbReference type="NCBI Taxonomy" id="535289"/>
    <lineage>
        <taxon>Bacteria</taxon>
        <taxon>Pseudomonadati</taxon>
        <taxon>Pseudomonadota</taxon>
        <taxon>Betaproteobacteria</taxon>
        <taxon>Burkholderiales</taxon>
        <taxon>Comamonadaceae</taxon>
        <taxon>Diaphorobacter</taxon>
    </lineage>
</organism>